<feature type="region of interest" description="Disordered" evidence="1">
    <location>
        <begin position="132"/>
        <end position="166"/>
    </location>
</feature>
<reference evidence="3 4" key="1">
    <citation type="journal article" date="2023" name="BMC Biotechnol.">
        <title>Vitis rotundifolia cv Carlos genome sequencing.</title>
        <authorList>
            <person name="Huff M."/>
            <person name="Hulse-Kemp A."/>
            <person name="Scheffler B."/>
            <person name="Youngblood R."/>
            <person name="Simpson S."/>
            <person name="Babiker E."/>
            <person name="Staton M."/>
        </authorList>
    </citation>
    <scope>NUCLEOTIDE SEQUENCE [LARGE SCALE GENOMIC DNA]</scope>
    <source>
        <tissue evidence="3">Leaf</tissue>
    </source>
</reference>
<feature type="domain" description="C2H2-type" evidence="2">
    <location>
        <begin position="25"/>
        <end position="45"/>
    </location>
</feature>
<evidence type="ECO:0000313" key="4">
    <source>
        <dbReference type="Proteomes" id="UP001168098"/>
    </source>
</evidence>
<name>A0AA39A4B7_VITRO</name>
<gene>
    <name evidence="3" type="ORF">PVL29_006172</name>
</gene>
<dbReference type="InterPro" id="IPR013087">
    <property type="entry name" value="Znf_C2H2_type"/>
</dbReference>
<dbReference type="AlphaFoldDB" id="A0AA39A4B7"/>
<dbReference type="EMBL" id="JARBHA010000005">
    <property type="protein sequence ID" value="KAJ9700725.1"/>
    <property type="molecule type" value="Genomic_DNA"/>
</dbReference>
<evidence type="ECO:0000313" key="3">
    <source>
        <dbReference type="EMBL" id="KAJ9700725.1"/>
    </source>
</evidence>
<proteinExistence type="predicted"/>
<organism evidence="3 4">
    <name type="scientific">Vitis rotundifolia</name>
    <name type="common">Muscadine grape</name>
    <dbReference type="NCBI Taxonomy" id="103349"/>
    <lineage>
        <taxon>Eukaryota</taxon>
        <taxon>Viridiplantae</taxon>
        <taxon>Streptophyta</taxon>
        <taxon>Embryophyta</taxon>
        <taxon>Tracheophyta</taxon>
        <taxon>Spermatophyta</taxon>
        <taxon>Magnoliopsida</taxon>
        <taxon>eudicotyledons</taxon>
        <taxon>Gunneridae</taxon>
        <taxon>Pentapetalae</taxon>
        <taxon>rosids</taxon>
        <taxon>Vitales</taxon>
        <taxon>Vitaceae</taxon>
        <taxon>Viteae</taxon>
        <taxon>Vitis</taxon>
    </lineage>
</organism>
<keyword evidence="4" id="KW-1185">Reference proteome</keyword>
<sequence length="245" mass="27651">MSGNGWRLPSQSYQVQQIEYFPFICCWCHHSFMDMEALIDHHEAHLMLLQNQVETYYPTTFFRPQRGGTFSMNPFRPLLPLPDTTAMIRAPTSNNSVGVHSSQFSLPCHQNVAGSSATQSHLPLLRGINRSRQLPMHSPPRVERQRGTNKGPLNATSRQHVMRPPQQMARQGLIEGRPSKAARLQHEIEPPPSVEELQGQTKGTSNVVTKPLINCFGRPEPVATDQHEEGNETLDLTLSLRTPYQ</sequence>
<evidence type="ECO:0000259" key="2">
    <source>
        <dbReference type="PROSITE" id="PS00028"/>
    </source>
</evidence>
<accession>A0AA39A4B7</accession>
<comment type="caution">
    <text evidence="3">The sequence shown here is derived from an EMBL/GenBank/DDBJ whole genome shotgun (WGS) entry which is preliminary data.</text>
</comment>
<evidence type="ECO:0000256" key="1">
    <source>
        <dbReference type="SAM" id="MobiDB-lite"/>
    </source>
</evidence>
<protein>
    <recommendedName>
        <fullName evidence="2">C2H2-type domain-containing protein</fullName>
    </recommendedName>
</protein>
<dbReference type="Proteomes" id="UP001168098">
    <property type="component" value="Unassembled WGS sequence"/>
</dbReference>
<dbReference type="PROSITE" id="PS00028">
    <property type="entry name" value="ZINC_FINGER_C2H2_1"/>
    <property type="match status" value="1"/>
</dbReference>